<proteinExistence type="inferred from homology"/>
<keyword evidence="3 8" id="KW-0349">Heme</keyword>
<feature type="binding site" description="axial binding residue" evidence="8">
    <location>
        <position position="171"/>
    </location>
    <ligand>
        <name>heme</name>
        <dbReference type="ChEBI" id="CHEBI:30413"/>
    </ligand>
    <ligandPart>
        <name>Fe</name>
        <dbReference type="ChEBI" id="CHEBI:18248"/>
    </ligandPart>
</feature>
<evidence type="ECO:0000256" key="4">
    <source>
        <dbReference type="ARBA" id="ARBA00022723"/>
    </source>
</evidence>
<evidence type="ECO:0000256" key="1">
    <source>
        <dbReference type="ARBA" id="ARBA00001971"/>
    </source>
</evidence>
<dbReference type="GO" id="GO:0020037">
    <property type="term" value="F:heme binding"/>
    <property type="evidence" value="ECO:0007669"/>
    <property type="project" value="InterPro"/>
</dbReference>
<dbReference type="GO" id="GO:0004497">
    <property type="term" value="F:monooxygenase activity"/>
    <property type="evidence" value="ECO:0007669"/>
    <property type="project" value="UniProtKB-KW"/>
</dbReference>
<dbReference type="Gene3D" id="1.10.630.10">
    <property type="entry name" value="Cytochrome P450"/>
    <property type="match status" value="1"/>
</dbReference>
<dbReference type="PANTHER" id="PTHR24305:SF77">
    <property type="entry name" value="CYTOCHROME P450 MONOOXYGENASE"/>
    <property type="match status" value="1"/>
</dbReference>
<sequence>MLGSFRRHGLTEAECQTEGFFMFVAGSETTASALRIILFYLIATPVAYNRLKKEMRTAIQRGRVSNPITAAEAKELQYLQAVLYEGMRIRPVATATFGKEVPPGGDIINGYFVPGGTTIGPNLPSLMRSKVLFGEDAEIFRPERFLETDEGRRTEMQRNVELVFGYGRWMCAGKVVAWLELNKAIFEVSLKLTIITASCLLGPTSAHISCVKVLRHFDFQIYDPKAGIKSLSHGAWVDKDIFVTATASDVMEEASSSG</sequence>
<comment type="cofactor">
    <cofactor evidence="1 8">
        <name>heme</name>
        <dbReference type="ChEBI" id="CHEBI:30413"/>
    </cofactor>
</comment>
<evidence type="ECO:0000256" key="7">
    <source>
        <dbReference type="ARBA" id="ARBA00023033"/>
    </source>
</evidence>
<evidence type="ECO:0000256" key="5">
    <source>
        <dbReference type="ARBA" id="ARBA00023002"/>
    </source>
</evidence>
<dbReference type="PRINTS" id="PR00385">
    <property type="entry name" value="P450"/>
</dbReference>
<name>A0AAN7Z8E2_9PEZI</name>
<organism evidence="9 10">
    <name type="scientific">Xylaria bambusicola</name>
    <dbReference type="NCBI Taxonomy" id="326684"/>
    <lineage>
        <taxon>Eukaryota</taxon>
        <taxon>Fungi</taxon>
        <taxon>Dikarya</taxon>
        <taxon>Ascomycota</taxon>
        <taxon>Pezizomycotina</taxon>
        <taxon>Sordariomycetes</taxon>
        <taxon>Xylariomycetidae</taxon>
        <taxon>Xylariales</taxon>
        <taxon>Xylariaceae</taxon>
        <taxon>Xylaria</taxon>
    </lineage>
</organism>
<keyword evidence="4 8" id="KW-0479">Metal-binding</keyword>
<dbReference type="InterPro" id="IPR002401">
    <property type="entry name" value="Cyt_P450_E_grp-I"/>
</dbReference>
<keyword evidence="7" id="KW-0503">Monooxygenase</keyword>
<dbReference type="InterPro" id="IPR036396">
    <property type="entry name" value="Cyt_P450_sf"/>
</dbReference>
<dbReference type="Pfam" id="PF00067">
    <property type="entry name" value="p450"/>
    <property type="match status" value="1"/>
</dbReference>
<dbReference type="GO" id="GO:0005506">
    <property type="term" value="F:iron ion binding"/>
    <property type="evidence" value="ECO:0007669"/>
    <property type="project" value="InterPro"/>
</dbReference>
<keyword evidence="10" id="KW-1185">Reference proteome</keyword>
<dbReference type="InterPro" id="IPR050121">
    <property type="entry name" value="Cytochrome_P450_monoxygenase"/>
</dbReference>
<dbReference type="Proteomes" id="UP001305414">
    <property type="component" value="Unassembled WGS sequence"/>
</dbReference>
<comment type="caution">
    <text evidence="9">The sequence shown here is derived from an EMBL/GenBank/DDBJ whole genome shotgun (WGS) entry which is preliminary data.</text>
</comment>
<accession>A0AAN7Z8E2</accession>
<reference evidence="9 10" key="1">
    <citation type="submission" date="2023-10" db="EMBL/GenBank/DDBJ databases">
        <title>Draft genome sequence of Xylaria bambusicola isolate GMP-LS, the root and basal stem rot pathogen of sugarcane in Indonesia.</title>
        <authorList>
            <person name="Selvaraj P."/>
            <person name="Muralishankar V."/>
            <person name="Muruganantham S."/>
            <person name="Sp S."/>
            <person name="Haryani S."/>
            <person name="Lau K.J.X."/>
            <person name="Naqvi N.I."/>
        </authorList>
    </citation>
    <scope>NUCLEOTIDE SEQUENCE [LARGE SCALE GENOMIC DNA]</scope>
    <source>
        <strain evidence="9">GMP-LS</strain>
    </source>
</reference>
<evidence type="ECO:0000313" key="9">
    <source>
        <dbReference type="EMBL" id="KAK5632782.1"/>
    </source>
</evidence>
<keyword evidence="5" id="KW-0560">Oxidoreductase</keyword>
<keyword evidence="6 8" id="KW-0408">Iron</keyword>
<dbReference type="InterPro" id="IPR001128">
    <property type="entry name" value="Cyt_P450"/>
</dbReference>
<dbReference type="PRINTS" id="PR00463">
    <property type="entry name" value="EP450I"/>
</dbReference>
<gene>
    <name evidence="9" type="ORF">RRF57_008496</name>
</gene>
<dbReference type="PANTHER" id="PTHR24305">
    <property type="entry name" value="CYTOCHROME P450"/>
    <property type="match status" value="1"/>
</dbReference>
<protein>
    <recommendedName>
        <fullName evidence="11">Cytochrome P450</fullName>
    </recommendedName>
</protein>
<evidence type="ECO:0008006" key="11">
    <source>
        <dbReference type="Google" id="ProtNLM"/>
    </source>
</evidence>
<dbReference type="GO" id="GO:0016705">
    <property type="term" value="F:oxidoreductase activity, acting on paired donors, with incorporation or reduction of molecular oxygen"/>
    <property type="evidence" value="ECO:0007669"/>
    <property type="project" value="InterPro"/>
</dbReference>
<evidence type="ECO:0000256" key="3">
    <source>
        <dbReference type="ARBA" id="ARBA00022617"/>
    </source>
</evidence>
<comment type="similarity">
    <text evidence="2">Belongs to the cytochrome P450 family.</text>
</comment>
<evidence type="ECO:0000313" key="10">
    <source>
        <dbReference type="Proteomes" id="UP001305414"/>
    </source>
</evidence>
<evidence type="ECO:0000256" key="6">
    <source>
        <dbReference type="ARBA" id="ARBA00023004"/>
    </source>
</evidence>
<evidence type="ECO:0000256" key="8">
    <source>
        <dbReference type="PIRSR" id="PIRSR602401-1"/>
    </source>
</evidence>
<dbReference type="AlphaFoldDB" id="A0AAN7Z8E2"/>
<dbReference type="EMBL" id="JAWHQM010000027">
    <property type="protein sequence ID" value="KAK5632782.1"/>
    <property type="molecule type" value="Genomic_DNA"/>
</dbReference>
<dbReference type="SUPFAM" id="SSF48264">
    <property type="entry name" value="Cytochrome P450"/>
    <property type="match status" value="1"/>
</dbReference>
<evidence type="ECO:0000256" key="2">
    <source>
        <dbReference type="ARBA" id="ARBA00010617"/>
    </source>
</evidence>